<gene>
    <name evidence="2" type="ORF">FQY83_00335</name>
</gene>
<sequence>MSRPSAHPIPLWPLPLSIAALFTVATHLALWLSIRDGHVEACVPVLEGCTSISRAARHGLGNHVFRLLVLPCALLVGLHWWLASRWLGRGSRDVAWLGVVAAIALAVYATFLGTDGEAYRFLRRYGVVCFFGFGYLAQLRFLQAVRRDVRVDARVVAAMVAVSALMLLLGLGNVAAGALVADAGLKDRIENALEWQLGWLLVAWYLLHAAWWRRIGARLLPA</sequence>
<dbReference type="AlphaFoldDB" id="A0A5C5UC31"/>
<evidence type="ECO:0008006" key="4">
    <source>
        <dbReference type="Google" id="ProtNLM"/>
    </source>
</evidence>
<dbReference type="Proteomes" id="UP000319980">
    <property type="component" value="Unassembled WGS sequence"/>
</dbReference>
<proteinExistence type="predicted"/>
<feature type="transmembrane region" description="Helical" evidence="1">
    <location>
        <begin position="94"/>
        <end position="113"/>
    </location>
</feature>
<dbReference type="OrthoDB" id="9180406at2"/>
<feature type="transmembrane region" description="Helical" evidence="1">
    <location>
        <begin position="12"/>
        <end position="34"/>
    </location>
</feature>
<dbReference type="RefSeq" id="WP_146384042.1">
    <property type="nucleotide sequence ID" value="NZ_VOHK01000001.1"/>
</dbReference>
<dbReference type="EMBL" id="VOHK01000001">
    <property type="protein sequence ID" value="TWT23140.1"/>
    <property type="molecule type" value="Genomic_DNA"/>
</dbReference>
<feature type="transmembrane region" description="Helical" evidence="1">
    <location>
        <begin position="64"/>
        <end position="82"/>
    </location>
</feature>
<evidence type="ECO:0000256" key="1">
    <source>
        <dbReference type="SAM" id="Phobius"/>
    </source>
</evidence>
<feature type="transmembrane region" description="Helical" evidence="1">
    <location>
        <begin position="155"/>
        <end position="181"/>
    </location>
</feature>
<comment type="caution">
    <text evidence="2">The sequence shown here is derived from an EMBL/GenBank/DDBJ whole genome shotgun (WGS) entry which is preliminary data.</text>
</comment>
<accession>A0A5C5UC31</accession>
<evidence type="ECO:0000313" key="2">
    <source>
        <dbReference type="EMBL" id="TWT23140.1"/>
    </source>
</evidence>
<feature type="transmembrane region" description="Helical" evidence="1">
    <location>
        <begin position="125"/>
        <end position="143"/>
    </location>
</feature>
<keyword evidence="1" id="KW-0472">Membrane</keyword>
<reference evidence="2 3" key="1">
    <citation type="journal article" date="2008" name="Int. J. Syst. Evol. Microbiol.">
        <title>Luteimonas marina sp. nov., isolated from seawater.</title>
        <authorList>
            <person name="Baik K.S."/>
            <person name="Park S.C."/>
            <person name="Kim M.S."/>
            <person name="Kim E.M."/>
            <person name="Park C."/>
            <person name="Chun J."/>
            <person name="Seong C.N."/>
        </authorList>
    </citation>
    <scope>NUCLEOTIDE SEQUENCE [LARGE SCALE GENOMIC DNA]</scope>
    <source>
        <strain evidence="2 3">FR1330</strain>
    </source>
</reference>
<keyword evidence="1" id="KW-0812">Transmembrane</keyword>
<evidence type="ECO:0000313" key="3">
    <source>
        <dbReference type="Proteomes" id="UP000319980"/>
    </source>
</evidence>
<organism evidence="2 3">
    <name type="scientific">Luteimonas marina</name>
    <dbReference type="NCBI Taxonomy" id="488485"/>
    <lineage>
        <taxon>Bacteria</taxon>
        <taxon>Pseudomonadati</taxon>
        <taxon>Pseudomonadota</taxon>
        <taxon>Gammaproteobacteria</taxon>
        <taxon>Lysobacterales</taxon>
        <taxon>Lysobacteraceae</taxon>
        <taxon>Luteimonas</taxon>
    </lineage>
</organism>
<feature type="transmembrane region" description="Helical" evidence="1">
    <location>
        <begin position="193"/>
        <end position="212"/>
    </location>
</feature>
<keyword evidence="3" id="KW-1185">Reference proteome</keyword>
<name>A0A5C5UC31_9GAMM</name>
<keyword evidence="1" id="KW-1133">Transmembrane helix</keyword>
<protein>
    <recommendedName>
        <fullName evidence="4">DUF998 domain-containing protein</fullName>
    </recommendedName>
</protein>